<protein>
    <submittedName>
        <fullName evidence="1">Uncharacterized protein</fullName>
    </submittedName>
</protein>
<dbReference type="RefSeq" id="WP_204905752.1">
    <property type="nucleotide sequence ID" value="NZ_JACJKS010000003.1"/>
</dbReference>
<reference evidence="1" key="1">
    <citation type="submission" date="2020-08" db="EMBL/GenBank/DDBJ databases">
        <authorList>
            <person name="Cejkova D."/>
            <person name="Kubasova T."/>
            <person name="Jahodarova E."/>
            <person name="Rychlik I."/>
        </authorList>
    </citation>
    <scope>NUCLEOTIDE SEQUENCE</scope>
    <source>
        <strain evidence="1">An582</strain>
    </source>
</reference>
<name>A0A938XA36_9CLOT</name>
<dbReference type="Proteomes" id="UP000705508">
    <property type="component" value="Unassembled WGS sequence"/>
</dbReference>
<sequence>METKSLETVKRELVDFFEEMLAYRPYFKRKVYADTFMKCYEEHRELLADITALCSQAEDEEDLIGELAAAIPDHAHGQIEALRGKSRREGRMIDYNMAMVTFVMPVLGYGGSKILSRMIDQMVEKWNQPPMTMQIQRSDFESLKNGFRSHLCYITTAVCKSRGRGDDCRELCMLRQYRDDVLASTPEGRRLVEEYYDVAPTIVSRINRQKDADEIYEEIYRTYLSRCIDLIGQDQPDACQEVYTDMVEELKRKYLFS</sequence>
<evidence type="ECO:0000313" key="2">
    <source>
        <dbReference type="Proteomes" id="UP000705508"/>
    </source>
</evidence>
<organism evidence="1 2">
    <name type="scientific">Mordavella massiliensis</name>
    <dbReference type="NCBI Taxonomy" id="1871024"/>
    <lineage>
        <taxon>Bacteria</taxon>
        <taxon>Bacillati</taxon>
        <taxon>Bacillota</taxon>
        <taxon>Clostridia</taxon>
        <taxon>Eubacteriales</taxon>
        <taxon>Clostridiaceae</taxon>
        <taxon>Mordavella</taxon>
    </lineage>
</organism>
<evidence type="ECO:0000313" key="1">
    <source>
        <dbReference type="EMBL" id="MBM6947703.1"/>
    </source>
</evidence>
<gene>
    <name evidence="1" type="ORF">H6A20_03360</name>
</gene>
<accession>A0A938XA36</accession>
<dbReference type="AlphaFoldDB" id="A0A938XA36"/>
<dbReference type="InterPro" id="IPR049886">
    <property type="entry name" value="CFI_box_CTERM_dom"/>
</dbReference>
<comment type="caution">
    <text evidence="1">The sequence shown here is derived from an EMBL/GenBank/DDBJ whole genome shotgun (WGS) entry which is preliminary data.</text>
</comment>
<proteinExistence type="predicted"/>
<dbReference type="NCBIfam" id="NF041770">
    <property type="entry name" value="CFI_box_CTERM"/>
    <property type="match status" value="1"/>
</dbReference>
<reference evidence="1" key="2">
    <citation type="journal article" date="2021" name="Sci. Rep.">
        <title>The distribution of antibiotic resistance genes in chicken gut microbiota commensals.</title>
        <authorList>
            <person name="Juricova H."/>
            <person name="Matiasovicova J."/>
            <person name="Kubasova T."/>
            <person name="Cejkova D."/>
            <person name="Rychlik I."/>
        </authorList>
    </citation>
    <scope>NUCLEOTIDE SEQUENCE</scope>
    <source>
        <strain evidence="1">An582</strain>
    </source>
</reference>
<dbReference type="EMBL" id="JACJKS010000003">
    <property type="protein sequence ID" value="MBM6947703.1"/>
    <property type="molecule type" value="Genomic_DNA"/>
</dbReference>